<dbReference type="AlphaFoldDB" id="A0A9W6Q7A7"/>
<sequence length="128" mass="13398">MVEHALALGGWAVRRWEFRGTRWFHRTVAGLAPAEPGYRTTPLRPRPGGGLTWAKARHAPHGTAAISWQLTDEGLTVELTAPPGCEAVLDLPSLPPATSVPAPTTSPAPAPAPNPVRSRVSPPPGGPA</sequence>
<evidence type="ECO:0000313" key="3">
    <source>
        <dbReference type="EMBL" id="GLW69879.1"/>
    </source>
</evidence>
<proteinExistence type="predicted"/>
<evidence type="ECO:0000259" key="2">
    <source>
        <dbReference type="Pfam" id="PF17390"/>
    </source>
</evidence>
<evidence type="ECO:0000256" key="1">
    <source>
        <dbReference type="SAM" id="MobiDB-lite"/>
    </source>
</evidence>
<dbReference type="Pfam" id="PF17390">
    <property type="entry name" value="Bac_rhamnosid_C"/>
    <property type="match status" value="1"/>
</dbReference>
<name>A0A9W6Q7A7_9ACTN</name>
<reference evidence="3" key="1">
    <citation type="submission" date="2023-02" db="EMBL/GenBank/DDBJ databases">
        <title>Kitasatospora phosalacinea NBRC 14627.</title>
        <authorList>
            <person name="Ichikawa N."/>
            <person name="Sato H."/>
            <person name="Tonouchi N."/>
        </authorList>
    </citation>
    <scope>NUCLEOTIDE SEQUENCE</scope>
    <source>
        <strain evidence="3">NBRC 14627</strain>
    </source>
</reference>
<comment type="caution">
    <text evidence="3">The sequence shown here is derived from an EMBL/GenBank/DDBJ whole genome shotgun (WGS) entry which is preliminary data.</text>
</comment>
<organism evidence="3 4">
    <name type="scientific">Kitasatospora phosalacinea</name>
    <dbReference type="NCBI Taxonomy" id="2065"/>
    <lineage>
        <taxon>Bacteria</taxon>
        <taxon>Bacillati</taxon>
        <taxon>Actinomycetota</taxon>
        <taxon>Actinomycetes</taxon>
        <taxon>Kitasatosporales</taxon>
        <taxon>Streptomycetaceae</taxon>
        <taxon>Kitasatospora</taxon>
    </lineage>
</organism>
<feature type="compositionally biased region" description="Pro residues" evidence="1">
    <location>
        <begin position="104"/>
        <end position="114"/>
    </location>
</feature>
<dbReference type="Gene3D" id="2.60.420.10">
    <property type="entry name" value="Maltose phosphorylase, domain 3"/>
    <property type="match status" value="1"/>
</dbReference>
<dbReference type="PANTHER" id="PTHR33307">
    <property type="entry name" value="ALPHA-RHAMNOSIDASE (EUROFUNG)"/>
    <property type="match status" value="1"/>
</dbReference>
<gene>
    <name evidence="3" type="ORF">Kpho02_21780</name>
</gene>
<feature type="region of interest" description="Disordered" evidence="1">
    <location>
        <begin position="90"/>
        <end position="128"/>
    </location>
</feature>
<dbReference type="InterPro" id="IPR016007">
    <property type="entry name" value="Alpha_rhamnosid"/>
</dbReference>
<dbReference type="InterPro" id="IPR035398">
    <property type="entry name" value="Bac_rhamnosid_C"/>
</dbReference>
<feature type="domain" description="Alpha-L-rhamnosidase C-terminal" evidence="2">
    <location>
        <begin position="30"/>
        <end position="98"/>
    </location>
</feature>
<accession>A0A9W6Q7A7</accession>
<dbReference type="EMBL" id="BSSA01000005">
    <property type="protein sequence ID" value="GLW69879.1"/>
    <property type="molecule type" value="Genomic_DNA"/>
</dbReference>
<dbReference type="Proteomes" id="UP001165041">
    <property type="component" value="Unassembled WGS sequence"/>
</dbReference>
<protein>
    <recommendedName>
        <fullName evidence="2">Alpha-L-rhamnosidase C-terminal domain-containing protein</fullName>
    </recommendedName>
</protein>
<evidence type="ECO:0000313" key="4">
    <source>
        <dbReference type="Proteomes" id="UP001165041"/>
    </source>
</evidence>
<dbReference type="PANTHER" id="PTHR33307:SF6">
    <property type="entry name" value="ALPHA-RHAMNOSIDASE (EUROFUNG)-RELATED"/>
    <property type="match status" value="1"/>
</dbReference>